<comment type="catalytic activity">
    <reaction evidence="6 8">
        <text>DNA(n) + a 2'-deoxyribonucleoside 5'-triphosphate = DNA(n+1) + diphosphate</text>
        <dbReference type="Rhea" id="RHEA:22508"/>
        <dbReference type="Rhea" id="RHEA-COMP:17339"/>
        <dbReference type="Rhea" id="RHEA-COMP:17340"/>
        <dbReference type="ChEBI" id="CHEBI:33019"/>
        <dbReference type="ChEBI" id="CHEBI:61560"/>
        <dbReference type="ChEBI" id="CHEBI:173112"/>
        <dbReference type="EC" id="2.7.7.7"/>
    </reaction>
</comment>
<dbReference type="PRINTS" id="PR00870">
    <property type="entry name" value="DNAPOLXBETA"/>
</dbReference>
<sequence length="370" mass="41823">MAICRIWLYVPASGSQPAIRQKPSLLIVRTTLPASSPEGISYSTAISAIIACPYKLRSGEEARALHKVGEKLALKVDEFLQTGRIKEADDLQHNERYQALKSLMTVHGIGHHTAKELYALGYRSAEDMRKSGKWETEFKYHDDIQLPYVGSHIGIATAPTKHLPPQYSSGRRREHRCFRPTANRPYRTRPHQDGKERKMLRRLCHRLQAKGAFAREVERRVAALWLTISPLAGLIPPDGILSFSEPATLRTITENKKASSFDSLDKALVVFRHPANGTTRKRDIYRRVDLIFARWPSFGAAVLGWSGSTQFERDLRKHAEKLGYKFDSGGLRVRGTNEVVPTMTEQDVFRALKLKYIHTGAAPEFRNADP</sequence>
<dbReference type="InterPro" id="IPR027421">
    <property type="entry name" value="DNA_pol_lamdba_lyase_dom_sf"/>
</dbReference>
<dbReference type="GO" id="GO:0003677">
    <property type="term" value="F:DNA binding"/>
    <property type="evidence" value="ECO:0007669"/>
    <property type="project" value="UniProtKB-UniRule"/>
</dbReference>
<protein>
    <recommendedName>
        <fullName evidence="8">DNA polymerase</fullName>
        <ecNumber evidence="8">2.7.7.7</ecNumber>
    </recommendedName>
</protein>
<dbReference type="InterPro" id="IPR029398">
    <property type="entry name" value="PolB_thumb"/>
</dbReference>
<comment type="function">
    <text evidence="8">DNA polymerase that functions in several pathways of DNA repair. Involved in base excision repair (BER) responsible for repair of lesions that give rise to abasic (AP) sites in DNA. Also contributes to DNA double-strand break repair by non-homologous end joining and homologous recombination. Has both template-dependent and template-independent (terminal transferase) DNA polymerase activities. Has also a 5'-deoxyribose-5-phosphate lyase (dRP lyase) activity.</text>
</comment>
<evidence type="ECO:0000256" key="5">
    <source>
        <dbReference type="ARBA" id="ARBA00023204"/>
    </source>
</evidence>
<keyword evidence="3 8" id="KW-0227">DNA damage</keyword>
<evidence type="ECO:0000256" key="3">
    <source>
        <dbReference type="ARBA" id="ARBA00022763"/>
    </source>
</evidence>
<dbReference type="Gene3D" id="1.10.150.20">
    <property type="entry name" value="5' to 3' exonuclease, C-terminal subdomain"/>
    <property type="match status" value="1"/>
</dbReference>
<dbReference type="OrthoDB" id="205514at2759"/>
<dbReference type="SUPFAM" id="SSF81585">
    <property type="entry name" value="PsbU/PolX domain-like"/>
    <property type="match status" value="1"/>
</dbReference>
<keyword evidence="4 8" id="KW-0239">DNA-directed DNA polymerase</keyword>
<dbReference type="PANTHER" id="PTHR11276:SF29">
    <property type="entry name" value="DNA POLYMERASE TYPE-X FAMILY PROTEIN POL4"/>
    <property type="match status" value="1"/>
</dbReference>
<evidence type="ECO:0000256" key="1">
    <source>
        <dbReference type="ARBA" id="ARBA00022679"/>
    </source>
</evidence>
<dbReference type="GO" id="GO:0003887">
    <property type="term" value="F:DNA-directed DNA polymerase activity"/>
    <property type="evidence" value="ECO:0007669"/>
    <property type="project" value="UniProtKB-UniRule"/>
</dbReference>
<dbReference type="EC" id="2.7.7.7" evidence="8"/>
<dbReference type="SUPFAM" id="SSF47802">
    <property type="entry name" value="DNA polymerase beta, N-terminal domain-like"/>
    <property type="match status" value="1"/>
</dbReference>
<reference evidence="10 11" key="1">
    <citation type="submission" date="2020-11" db="EMBL/GenBank/DDBJ databases">
        <title>Kefir isolates.</title>
        <authorList>
            <person name="Marcisauskas S."/>
            <person name="Kim Y."/>
            <person name="Blasche S."/>
        </authorList>
    </citation>
    <scope>NUCLEOTIDE SEQUENCE [LARGE SCALE GENOMIC DNA]</scope>
    <source>
        <strain evidence="10 11">KR</strain>
    </source>
</reference>
<comment type="subcellular location">
    <subcellularLocation>
        <location evidence="8">Nucleus</location>
    </subcellularLocation>
</comment>
<keyword evidence="5 8" id="KW-0234">DNA repair</keyword>
<dbReference type="InterPro" id="IPR022312">
    <property type="entry name" value="DNA_pol_X"/>
</dbReference>
<dbReference type="EMBL" id="PUHQ01000162">
    <property type="protein sequence ID" value="KAG0654093.1"/>
    <property type="molecule type" value="Genomic_DNA"/>
</dbReference>
<dbReference type="PRINTS" id="PR00869">
    <property type="entry name" value="DNAPOLX"/>
</dbReference>
<accession>A0A9P6VS77</accession>
<dbReference type="InterPro" id="IPR002008">
    <property type="entry name" value="DNA_pol_X_beta-like"/>
</dbReference>
<dbReference type="Gene3D" id="3.30.210.10">
    <property type="entry name" value="DNA polymerase, thumb domain"/>
    <property type="match status" value="1"/>
</dbReference>
<dbReference type="GO" id="GO:0046872">
    <property type="term" value="F:metal ion binding"/>
    <property type="evidence" value="ECO:0007669"/>
    <property type="project" value="UniProtKB-UniRule"/>
</dbReference>
<evidence type="ECO:0000313" key="10">
    <source>
        <dbReference type="EMBL" id="KAG0654093.1"/>
    </source>
</evidence>
<keyword evidence="11" id="KW-1185">Reference proteome</keyword>
<dbReference type="GO" id="GO:0005634">
    <property type="term" value="C:nucleus"/>
    <property type="evidence" value="ECO:0007669"/>
    <property type="project" value="UniProtKB-SubCell"/>
</dbReference>
<dbReference type="Gene3D" id="3.30.460.10">
    <property type="entry name" value="Beta Polymerase, domain 2"/>
    <property type="match status" value="1"/>
</dbReference>
<dbReference type="FunFam" id="3.30.210.10:FF:000005">
    <property type="entry name" value="DNA polymerase IV"/>
    <property type="match status" value="1"/>
</dbReference>
<feature type="domain" description="DNA-directed DNA polymerase X" evidence="9">
    <location>
        <begin position="20"/>
        <end position="367"/>
    </location>
</feature>
<comment type="similarity">
    <text evidence="8">Belongs to the DNA polymerase type-X family.</text>
</comment>
<dbReference type="InterPro" id="IPR018944">
    <property type="entry name" value="DNA_pol_lambd_fingers_domain"/>
</dbReference>
<dbReference type="Proteomes" id="UP000777482">
    <property type="component" value="Unassembled WGS sequence"/>
</dbReference>
<dbReference type="Pfam" id="PF14791">
    <property type="entry name" value="DNA_pol_B_thumb"/>
    <property type="match status" value="1"/>
</dbReference>
<keyword evidence="2 8" id="KW-0548">Nucleotidyltransferase</keyword>
<gene>
    <name evidence="10" type="ORF">C6P46_001988</name>
</gene>
<dbReference type="SMART" id="SM00483">
    <property type="entry name" value="POLXc"/>
    <property type="match status" value="1"/>
</dbReference>
<comment type="caution">
    <text evidence="10">The sequence shown here is derived from an EMBL/GenBank/DDBJ whole genome shotgun (WGS) entry which is preliminary data.</text>
</comment>
<evidence type="ECO:0000256" key="7">
    <source>
        <dbReference type="PIRSR" id="PIRSR622312-50"/>
    </source>
</evidence>
<keyword evidence="8" id="KW-0539">Nucleus</keyword>
<dbReference type="GO" id="GO:0006303">
    <property type="term" value="P:double-strand break repair via nonhomologous end joining"/>
    <property type="evidence" value="ECO:0007669"/>
    <property type="project" value="TreeGrafter"/>
</dbReference>
<name>A0A9P6VS77_RHOMI</name>
<dbReference type="InterPro" id="IPR043519">
    <property type="entry name" value="NT_sf"/>
</dbReference>
<evidence type="ECO:0000256" key="6">
    <source>
        <dbReference type="ARBA" id="ARBA00049244"/>
    </source>
</evidence>
<dbReference type="PANTHER" id="PTHR11276">
    <property type="entry name" value="DNA POLYMERASE TYPE-X FAMILY MEMBER"/>
    <property type="match status" value="1"/>
</dbReference>
<evidence type="ECO:0000256" key="8">
    <source>
        <dbReference type="RuleBase" id="RU366014"/>
    </source>
</evidence>
<evidence type="ECO:0000313" key="11">
    <source>
        <dbReference type="Proteomes" id="UP000777482"/>
    </source>
</evidence>
<evidence type="ECO:0000256" key="2">
    <source>
        <dbReference type="ARBA" id="ARBA00022695"/>
    </source>
</evidence>
<evidence type="ECO:0000256" key="4">
    <source>
        <dbReference type="ARBA" id="ARBA00022932"/>
    </source>
</evidence>
<keyword evidence="1 8" id="KW-0808">Transferase</keyword>
<proteinExistence type="inferred from homology"/>
<evidence type="ECO:0000259" key="9">
    <source>
        <dbReference type="SMART" id="SM00483"/>
    </source>
</evidence>
<organism evidence="10 11">
    <name type="scientific">Rhodotorula mucilaginosa</name>
    <name type="common">Yeast</name>
    <name type="synonym">Rhodotorula rubra</name>
    <dbReference type="NCBI Taxonomy" id="5537"/>
    <lineage>
        <taxon>Eukaryota</taxon>
        <taxon>Fungi</taxon>
        <taxon>Dikarya</taxon>
        <taxon>Basidiomycota</taxon>
        <taxon>Pucciniomycotina</taxon>
        <taxon>Microbotryomycetes</taxon>
        <taxon>Sporidiobolales</taxon>
        <taxon>Sporidiobolaceae</taxon>
        <taxon>Rhodotorula</taxon>
    </lineage>
</organism>
<dbReference type="Pfam" id="PF14716">
    <property type="entry name" value="HHH_8"/>
    <property type="match status" value="1"/>
</dbReference>
<dbReference type="AlphaFoldDB" id="A0A9P6VS77"/>
<dbReference type="Pfam" id="PF10391">
    <property type="entry name" value="DNA_pol_lambd_f"/>
    <property type="match status" value="1"/>
</dbReference>
<dbReference type="InterPro" id="IPR002054">
    <property type="entry name" value="DNA-dir_DNA_pol_X"/>
</dbReference>
<dbReference type="Gene3D" id="1.10.150.110">
    <property type="entry name" value="DNA polymerase beta, N-terminal domain-like"/>
    <property type="match status" value="1"/>
</dbReference>
<feature type="active site" description="Nucleophile; Schiff-base intermediate with DNA; for 5'-dRP lyase activity" evidence="7">
    <location>
        <position position="75"/>
    </location>
</feature>
<dbReference type="InterPro" id="IPR010996">
    <property type="entry name" value="HHH_MUS81"/>
</dbReference>
<dbReference type="SUPFAM" id="SSF81301">
    <property type="entry name" value="Nucleotidyltransferase"/>
    <property type="match status" value="1"/>
</dbReference>
<dbReference type="InterPro" id="IPR037160">
    <property type="entry name" value="DNA_Pol_thumb_sf"/>
</dbReference>